<dbReference type="EMBL" id="MVHE01000048">
    <property type="protein sequence ID" value="ORA15725.1"/>
    <property type="molecule type" value="Genomic_DNA"/>
</dbReference>
<dbReference type="Pfam" id="PF11185">
    <property type="entry name" value="DUF2971"/>
    <property type="match status" value="1"/>
</dbReference>
<evidence type="ECO:0008006" key="3">
    <source>
        <dbReference type="Google" id="ProtNLM"/>
    </source>
</evidence>
<reference evidence="1 2" key="1">
    <citation type="submission" date="2017-02" db="EMBL/GenBank/DDBJ databases">
        <title>The new phylogeny of genus Mycobacterium.</title>
        <authorList>
            <person name="Tortoli E."/>
            <person name="Trovato A."/>
            <person name="Cirillo D.M."/>
        </authorList>
    </citation>
    <scope>NUCLEOTIDE SEQUENCE [LARGE SCALE GENOMIC DNA]</scope>
    <source>
        <strain evidence="1 2">DSM 45057</strain>
    </source>
</reference>
<dbReference type="OrthoDB" id="1095921at2"/>
<dbReference type="InterPro" id="IPR021352">
    <property type="entry name" value="DUF2971"/>
</dbReference>
<keyword evidence="2" id="KW-1185">Reference proteome</keyword>
<dbReference type="Proteomes" id="UP000192284">
    <property type="component" value="Unassembled WGS sequence"/>
</dbReference>
<accession>A0A1W9ZIE9</accession>
<name>A0A1W9ZIE9_MYCAN</name>
<protein>
    <recommendedName>
        <fullName evidence="3">DUF2971 domain-containing protein</fullName>
    </recommendedName>
</protein>
<sequence length="289" mass="32054">MHTRSAAALGQSDGSLYHYTDVRGLKGILDSAHIWGTHVAYLNDSQEFSYGMEAICAMIEQHGQEVESPVRSSTILGLCRNVLRTKDVLEEDVGPFVTCFSMFGDELSQWRGYANGGYAIRFDSAVMEDSVRQATVAGDLPISAAAPTPELHPVEYLPAKQGARVAQLVDEHVEELIDAAKIGAAVDLRPAHQRLLRHIIPLAASMKHRKFVGEAEQRLISHTSETFYSASRIGLVPRVRFEFDRSAVTGVLVGPSEHCDVKELSLYRYLRRNYPGAEVIRSNVPYRDI</sequence>
<evidence type="ECO:0000313" key="1">
    <source>
        <dbReference type="EMBL" id="ORA15725.1"/>
    </source>
</evidence>
<evidence type="ECO:0000313" key="2">
    <source>
        <dbReference type="Proteomes" id="UP000192284"/>
    </source>
</evidence>
<gene>
    <name evidence="1" type="ORF">BST12_21475</name>
</gene>
<comment type="caution">
    <text evidence="1">The sequence shown here is derived from an EMBL/GenBank/DDBJ whole genome shotgun (WGS) entry which is preliminary data.</text>
</comment>
<dbReference type="AlphaFoldDB" id="A0A1W9ZIE9"/>
<proteinExistence type="predicted"/>
<organism evidence="1 2">
    <name type="scientific">Mycobacterium angelicum</name>
    <dbReference type="NCBI Taxonomy" id="470074"/>
    <lineage>
        <taxon>Bacteria</taxon>
        <taxon>Bacillati</taxon>
        <taxon>Actinomycetota</taxon>
        <taxon>Actinomycetes</taxon>
        <taxon>Mycobacteriales</taxon>
        <taxon>Mycobacteriaceae</taxon>
        <taxon>Mycobacterium</taxon>
    </lineage>
</organism>